<dbReference type="InterPro" id="IPR012910">
    <property type="entry name" value="Plug_dom"/>
</dbReference>
<evidence type="ECO:0000256" key="5">
    <source>
        <dbReference type="ARBA" id="ARBA00023077"/>
    </source>
</evidence>
<accession>A0ABW7NAY5</accession>
<dbReference type="InterPro" id="IPR037066">
    <property type="entry name" value="Plug_dom_sf"/>
</dbReference>
<dbReference type="NCBIfam" id="TIGR04057">
    <property type="entry name" value="SusC_RagA_signa"/>
    <property type="match status" value="1"/>
</dbReference>
<evidence type="ECO:0000256" key="3">
    <source>
        <dbReference type="ARBA" id="ARBA00022452"/>
    </source>
</evidence>
<evidence type="ECO:0000259" key="12">
    <source>
        <dbReference type="Pfam" id="PF07715"/>
    </source>
</evidence>
<dbReference type="PROSITE" id="PS52016">
    <property type="entry name" value="TONB_DEPENDENT_REC_3"/>
    <property type="match status" value="1"/>
</dbReference>
<gene>
    <name evidence="13" type="ORF">ACHKAR_14770</name>
</gene>
<evidence type="ECO:0000256" key="2">
    <source>
        <dbReference type="ARBA" id="ARBA00022448"/>
    </source>
</evidence>
<dbReference type="Gene3D" id="2.60.40.1120">
    <property type="entry name" value="Carboxypeptidase-like, regulatory domain"/>
    <property type="match status" value="1"/>
</dbReference>
<dbReference type="Pfam" id="PF00593">
    <property type="entry name" value="TonB_dep_Rec_b-barrel"/>
    <property type="match status" value="1"/>
</dbReference>
<sequence>MAHQTARWSWIMMLLLTYSSYAQMTVSGRVTDNETEEGLPGVTVLIKGSSTGTVTDIEGNYRFSVPEANATLVFSFVGFAPQEVEINGRQIVDVALSTDVQALNEVVVVGYGTMERANVTGAISTVDVQEITKASVPNVVEAMRGQVAGLQIVRTGGQPGSGVTFKIRGNNSLGASASGGSNIDDVNQPIIVIDGVPLVGGNLAELNPADIESINVLKDAASASIYGSSGANGVILITTKNGRPGRTQIKASASTGIVNIAQRPNIMNGDEFLQFKFDAFKAGDGTVPDPTVTSLLDMVEEQNYIAGNEVNWLDEVLRTGIQNNMGVEVSGGSAQGNFYLSGNYYGEKGPIEASDYKRFSTRFNANWNINDRITVGANVQLSKSFSDQRTRIVGFENNAVPSLSALVGTSPFGNLYDAEGNYSKFATEDLFAVNPLHKFNESEFDVNVTRAYINPNINIEIIDGLTYTLNTFAQTRMEFFGRYQSDNFTDDALNLAQVRESEEVNYLLDNILNYTREFGDHGVNATVIYGGQVNKWTRFEMNARNIAADELGYYGIHSAPAAQQTIGTNTSDWAKYYVATRLGYNYQGKYSATFTVRRDASSRFLGDNRYGIFPSASLAWNAQEESWWFGGNNFNMFKMRLSYGVMGNDNINPFSYQAGTYPTSIPGTENTGFRPGTTAGNKNLKWETSKQFNVGADFGLLASRITGSIEVYNTATKDVLLYQQIPAPLNNGYSQFPSNIGETANKGIELSLKAVAMESNDFSWTPSLNLAANRSTIEKLNETGPDGEPLDDISNGWFIGQDFREIYDFKYLGVWQADEVADATVTTFGNAPQAGDAKIDDVNGDGNIDFDDRTFIGNPTPSWYGGINNVITYKGFTLSVLFEAVMGVKRYNSIYGGYNSARGNTIAINYWTPDNPSNDYPRVGEGSPMSGPFGAAIFTEDASFVSLRNISFSYNLPSKWVKKASLKGVTLSIRGNNLKYWTDYTNAYSPEITNTDQYPVTKNWTAGLNVTF</sequence>
<dbReference type="SUPFAM" id="SSF56935">
    <property type="entry name" value="Porins"/>
    <property type="match status" value="1"/>
</dbReference>
<evidence type="ECO:0000313" key="14">
    <source>
        <dbReference type="Proteomes" id="UP001610063"/>
    </source>
</evidence>
<keyword evidence="10" id="KW-0732">Signal</keyword>
<dbReference type="InterPro" id="IPR039426">
    <property type="entry name" value="TonB-dep_rcpt-like"/>
</dbReference>
<dbReference type="Pfam" id="PF13715">
    <property type="entry name" value="CarbopepD_reg_2"/>
    <property type="match status" value="1"/>
</dbReference>
<dbReference type="Pfam" id="PF07715">
    <property type="entry name" value="Plug"/>
    <property type="match status" value="1"/>
</dbReference>
<comment type="similarity">
    <text evidence="8 9">Belongs to the TonB-dependent receptor family.</text>
</comment>
<feature type="chain" id="PRO_5047345828" evidence="10">
    <location>
        <begin position="25"/>
        <end position="1012"/>
    </location>
</feature>
<evidence type="ECO:0000313" key="13">
    <source>
        <dbReference type="EMBL" id="MFH6984716.1"/>
    </source>
</evidence>
<name>A0ABW7NAY5_9BACT</name>
<dbReference type="Gene3D" id="2.170.130.10">
    <property type="entry name" value="TonB-dependent receptor, plug domain"/>
    <property type="match status" value="1"/>
</dbReference>
<evidence type="ECO:0000256" key="6">
    <source>
        <dbReference type="ARBA" id="ARBA00023136"/>
    </source>
</evidence>
<dbReference type="InterPro" id="IPR008969">
    <property type="entry name" value="CarboxyPept-like_regulatory"/>
</dbReference>
<comment type="caution">
    <text evidence="13">The sequence shown here is derived from an EMBL/GenBank/DDBJ whole genome shotgun (WGS) entry which is preliminary data.</text>
</comment>
<reference evidence="13 14" key="1">
    <citation type="journal article" date="2013" name="Int. J. Syst. Evol. Microbiol.">
        <title>Marinoscillum luteum sp. nov., isolated from marine sediment.</title>
        <authorList>
            <person name="Cha I.T."/>
            <person name="Park S.J."/>
            <person name="Kim S.J."/>
            <person name="Kim J.G."/>
            <person name="Jung M.Y."/>
            <person name="Shin K.S."/>
            <person name="Kwon K.K."/>
            <person name="Yang S.H."/>
            <person name="Seo Y.S."/>
            <person name="Rhee S.K."/>
        </authorList>
    </citation>
    <scope>NUCLEOTIDE SEQUENCE [LARGE SCALE GENOMIC DNA]</scope>
    <source>
        <strain evidence="13 14">KCTC 23939</strain>
    </source>
</reference>
<dbReference type="InterPro" id="IPR000531">
    <property type="entry name" value="Beta-barrel_TonB"/>
</dbReference>
<organism evidence="13 14">
    <name type="scientific">Marinoscillum luteum</name>
    <dbReference type="NCBI Taxonomy" id="861051"/>
    <lineage>
        <taxon>Bacteria</taxon>
        <taxon>Pseudomonadati</taxon>
        <taxon>Bacteroidota</taxon>
        <taxon>Cytophagia</taxon>
        <taxon>Cytophagales</taxon>
        <taxon>Reichenbachiellaceae</taxon>
        <taxon>Marinoscillum</taxon>
    </lineage>
</organism>
<evidence type="ECO:0000259" key="11">
    <source>
        <dbReference type="Pfam" id="PF00593"/>
    </source>
</evidence>
<dbReference type="InterPro" id="IPR036942">
    <property type="entry name" value="Beta-barrel_TonB_sf"/>
</dbReference>
<dbReference type="RefSeq" id="WP_395418136.1">
    <property type="nucleotide sequence ID" value="NZ_JBIPKE010000018.1"/>
</dbReference>
<evidence type="ECO:0000256" key="9">
    <source>
        <dbReference type="RuleBase" id="RU003357"/>
    </source>
</evidence>
<keyword evidence="6 8" id="KW-0472">Membrane</keyword>
<evidence type="ECO:0000256" key="10">
    <source>
        <dbReference type="SAM" id="SignalP"/>
    </source>
</evidence>
<evidence type="ECO:0000256" key="7">
    <source>
        <dbReference type="ARBA" id="ARBA00023237"/>
    </source>
</evidence>
<dbReference type="InterPro" id="IPR023997">
    <property type="entry name" value="TonB-dep_OMP_SusC/RagA_CS"/>
</dbReference>
<feature type="domain" description="TonB-dependent receptor-like beta-barrel" evidence="11">
    <location>
        <begin position="409"/>
        <end position="978"/>
    </location>
</feature>
<keyword evidence="7 8" id="KW-0998">Cell outer membrane</keyword>
<dbReference type="Gene3D" id="2.40.170.20">
    <property type="entry name" value="TonB-dependent receptor, beta-barrel domain"/>
    <property type="match status" value="1"/>
</dbReference>
<evidence type="ECO:0000256" key="4">
    <source>
        <dbReference type="ARBA" id="ARBA00022692"/>
    </source>
</evidence>
<comment type="subcellular location">
    <subcellularLocation>
        <location evidence="1 8">Cell outer membrane</location>
        <topology evidence="1 8">Multi-pass membrane protein</topology>
    </subcellularLocation>
</comment>
<keyword evidence="14" id="KW-1185">Reference proteome</keyword>
<keyword evidence="4 8" id="KW-0812">Transmembrane</keyword>
<feature type="domain" description="TonB-dependent receptor plug" evidence="12">
    <location>
        <begin position="117"/>
        <end position="234"/>
    </location>
</feature>
<feature type="signal peptide" evidence="10">
    <location>
        <begin position="1"/>
        <end position="24"/>
    </location>
</feature>
<dbReference type="InterPro" id="IPR023996">
    <property type="entry name" value="TonB-dep_OMP_SusC/RagA"/>
</dbReference>
<dbReference type="Proteomes" id="UP001610063">
    <property type="component" value="Unassembled WGS sequence"/>
</dbReference>
<protein>
    <submittedName>
        <fullName evidence="13">SusC/RagA family TonB-linked outer membrane protein</fullName>
    </submittedName>
</protein>
<dbReference type="SUPFAM" id="SSF49464">
    <property type="entry name" value="Carboxypeptidase regulatory domain-like"/>
    <property type="match status" value="1"/>
</dbReference>
<evidence type="ECO:0000256" key="1">
    <source>
        <dbReference type="ARBA" id="ARBA00004571"/>
    </source>
</evidence>
<dbReference type="NCBIfam" id="TIGR04056">
    <property type="entry name" value="OMP_RagA_SusC"/>
    <property type="match status" value="1"/>
</dbReference>
<proteinExistence type="inferred from homology"/>
<dbReference type="EMBL" id="JBIPKE010000018">
    <property type="protein sequence ID" value="MFH6984716.1"/>
    <property type="molecule type" value="Genomic_DNA"/>
</dbReference>
<keyword evidence="2 8" id="KW-0813">Transport</keyword>
<keyword evidence="3 8" id="KW-1134">Transmembrane beta strand</keyword>
<keyword evidence="5 9" id="KW-0798">TonB box</keyword>
<evidence type="ECO:0000256" key="8">
    <source>
        <dbReference type="PROSITE-ProRule" id="PRU01360"/>
    </source>
</evidence>